<dbReference type="EMBL" id="FNQJ01000014">
    <property type="protein sequence ID" value="SEA46397.1"/>
    <property type="molecule type" value="Genomic_DNA"/>
</dbReference>
<dbReference type="Gene3D" id="1.20.120.1490">
    <property type="match status" value="1"/>
</dbReference>
<dbReference type="RefSeq" id="WP_092698432.1">
    <property type="nucleotide sequence ID" value="NZ_CAXIQL010000060.1"/>
</dbReference>
<keyword evidence="2" id="KW-1185">Reference proteome</keyword>
<name>A0A1H4BE71_9BURK</name>
<dbReference type="Proteomes" id="UP000199002">
    <property type="component" value="Unassembled WGS sequence"/>
</dbReference>
<organism evidence="1 2">
    <name type="scientific">Acidovorax soli</name>
    <dbReference type="NCBI Taxonomy" id="592050"/>
    <lineage>
        <taxon>Bacteria</taxon>
        <taxon>Pseudomonadati</taxon>
        <taxon>Pseudomonadota</taxon>
        <taxon>Betaproteobacteria</taxon>
        <taxon>Burkholderiales</taxon>
        <taxon>Comamonadaceae</taxon>
        <taxon>Acidovorax</taxon>
    </lineage>
</organism>
<evidence type="ECO:0000313" key="2">
    <source>
        <dbReference type="Proteomes" id="UP000199002"/>
    </source>
</evidence>
<dbReference type="STRING" id="592050.SAMN05421875_11419"/>
<dbReference type="Pfam" id="PF13801">
    <property type="entry name" value="Metal_resist"/>
    <property type="match status" value="1"/>
</dbReference>
<dbReference type="GeneID" id="34232319"/>
<dbReference type="AlphaFoldDB" id="A0A1H4BE71"/>
<dbReference type="InterPro" id="IPR025961">
    <property type="entry name" value="Metal_resist"/>
</dbReference>
<evidence type="ECO:0000313" key="1">
    <source>
        <dbReference type="EMBL" id="SEA46397.1"/>
    </source>
</evidence>
<reference evidence="2" key="1">
    <citation type="submission" date="2016-10" db="EMBL/GenBank/DDBJ databases">
        <authorList>
            <person name="Varghese N."/>
            <person name="Submissions S."/>
        </authorList>
    </citation>
    <scope>NUCLEOTIDE SEQUENCE [LARGE SCALE GENOMIC DNA]</scope>
    <source>
        <strain evidence="2">DSM 25157</strain>
    </source>
</reference>
<proteinExistence type="predicted"/>
<protein>
    <submittedName>
        <fullName evidence="1">Heavy-metal resistance</fullName>
    </submittedName>
</protein>
<sequence>MNRRSVPAWLLAVSLALNAGIVVAVALHQLQPPTQAGAARPSAVNLPDYLELSPEQRQRWQQLEPTFLSDLAANWADIRRHREALVRHIFANPPQRAAIDAEQSRIAALQDAQQQRVIVQLLAERALLDDGQRARLMALLLSRYAQESTEEELLHRD</sequence>
<gene>
    <name evidence="1" type="ORF">SAMN05421875_11419</name>
</gene>
<accession>A0A1H4BE71</accession>